<name>A0A2U1UZC9_9PROT</name>
<protein>
    <submittedName>
        <fullName evidence="2">Uncharacterized protein</fullName>
    </submittedName>
</protein>
<dbReference type="EMBL" id="PDOA01000020">
    <property type="protein sequence ID" value="PWC27007.1"/>
    <property type="molecule type" value="Genomic_DNA"/>
</dbReference>
<feature type="region of interest" description="Disordered" evidence="1">
    <location>
        <begin position="1"/>
        <end position="48"/>
    </location>
</feature>
<sequence length="91" mass="8773">MRSGAGGRAAGAHGAGEFRAQDLMQHPAGRPACGELPDAGGIAPDRPVDSARQAAIRCGTGTLLHSPAGLAAAAAAVAGWSAAHCAQCSSA</sequence>
<organism evidence="2 3">
    <name type="scientific">Teichococcus aestuarii</name>
    <dbReference type="NCBI Taxonomy" id="568898"/>
    <lineage>
        <taxon>Bacteria</taxon>
        <taxon>Pseudomonadati</taxon>
        <taxon>Pseudomonadota</taxon>
        <taxon>Alphaproteobacteria</taxon>
        <taxon>Acetobacterales</taxon>
        <taxon>Roseomonadaceae</taxon>
        <taxon>Roseomonas</taxon>
    </lineage>
</organism>
<evidence type="ECO:0000313" key="2">
    <source>
        <dbReference type="EMBL" id="PWC27007.1"/>
    </source>
</evidence>
<reference evidence="3" key="1">
    <citation type="submission" date="2017-10" db="EMBL/GenBank/DDBJ databases">
        <authorList>
            <person name="Toshchakov S.V."/>
            <person name="Goeva M.A."/>
        </authorList>
    </citation>
    <scope>NUCLEOTIDE SEQUENCE [LARGE SCALE GENOMIC DNA]</scope>
    <source>
        <strain evidence="3">JR1/69-1-13</strain>
    </source>
</reference>
<dbReference type="Proteomes" id="UP000245048">
    <property type="component" value="Unassembled WGS sequence"/>
</dbReference>
<proteinExistence type="predicted"/>
<gene>
    <name evidence="2" type="ORF">CR165_20175</name>
</gene>
<dbReference type="AlphaFoldDB" id="A0A2U1UZC9"/>
<comment type="caution">
    <text evidence="2">The sequence shown here is derived from an EMBL/GenBank/DDBJ whole genome shotgun (WGS) entry which is preliminary data.</text>
</comment>
<evidence type="ECO:0000313" key="3">
    <source>
        <dbReference type="Proteomes" id="UP000245048"/>
    </source>
</evidence>
<keyword evidence="3" id="KW-1185">Reference proteome</keyword>
<accession>A0A2U1UZC9</accession>
<evidence type="ECO:0000256" key="1">
    <source>
        <dbReference type="SAM" id="MobiDB-lite"/>
    </source>
</evidence>